<evidence type="ECO:0000313" key="2">
    <source>
        <dbReference type="EMBL" id="MBI4725654.1"/>
    </source>
</evidence>
<dbReference type="Gene3D" id="3.90.550.10">
    <property type="entry name" value="Spore Coat Polysaccharide Biosynthesis Protein SpsA, Chain A"/>
    <property type="match status" value="1"/>
</dbReference>
<name>A0A933I8J5_UNCT6</name>
<evidence type="ECO:0000259" key="1">
    <source>
        <dbReference type="Pfam" id="PF00535"/>
    </source>
</evidence>
<dbReference type="InterPro" id="IPR001173">
    <property type="entry name" value="Glyco_trans_2-like"/>
</dbReference>
<dbReference type="SUPFAM" id="SSF53448">
    <property type="entry name" value="Nucleotide-diphospho-sugar transferases"/>
    <property type="match status" value="1"/>
</dbReference>
<accession>A0A933I8J5</accession>
<sequence length="227" mass="26277">MKLSVIMPVYNEKATIEKIISRVLAVPVEKELVIVDDHSTDGTRDILKTFEGKPSIKISYHPYNLGKGAGIRTGIRECTGDIVIIQDADLEYSPEEYPKLIEPIVRGAADVVYGSRFYGTHRVFMVWHYLGNKFLTAFTNVLYNTMLTDMETCYKVFRAEVLKNLELKSNRFDIEPEITAKIFKNRKLRVYEMPITYDGRDYDEGKKITWLDALPAIWTLIKYRFTD</sequence>
<comment type="caution">
    <text evidence="2">The sequence shown here is derived from an EMBL/GenBank/DDBJ whole genome shotgun (WGS) entry which is preliminary data.</text>
</comment>
<dbReference type="PANTHER" id="PTHR48090">
    <property type="entry name" value="UNDECAPRENYL-PHOSPHATE 4-DEOXY-4-FORMAMIDO-L-ARABINOSE TRANSFERASE-RELATED"/>
    <property type="match status" value="1"/>
</dbReference>
<dbReference type="CDD" id="cd04179">
    <property type="entry name" value="DPM_DPG-synthase_like"/>
    <property type="match status" value="1"/>
</dbReference>
<proteinExistence type="predicted"/>
<organism evidence="2 3">
    <name type="scientific">candidate division TA06 bacterium</name>
    <dbReference type="NCBI Taxonomy" id="2250710"/>
    <lineage>
        <taxon>Bacteria</taxon>
        <taxon>Bacteria division TA06</taxon>
    </lineage>
</organism>
<dbReference type="EMBL" id="JACQXR010000004">
    <property type="protein sequence ID" value="MBI4725654.1"/>
    <property type="molecule type" value="Genomic_DNA"/>
</dbReference>
<dbReference type="InterPro" id="IPR029044">
    <property type="entry name" value="Nucleotide-diphossugar_trans"/>
</dbReference>
<dbReference type="InterPro" id="IPR050256">
    <property type="entry name" value="Glycosyltransferase_2"/>
</dbReference>
<dbReference type="PANTHER" id="PTHR48090:SF7">
    <property type="entry name" value="RFBJ PROTEIN"/>
    <property type="match status" value="1"/>
</dbReference>
<dbReference type="Pfam" id="PF00535">
    <property type="entry name" value="Glycos_transf_2"/>
    <property type="match status" value="1"/>
</dbReference>
<evidence type="ECO:0000313" key="3">
    <source>
        <dbReference type="Proteomes" id="UP000736328"/>
    </source>
</evidence>
<feature type="domain" description="Glycosyltransferase 2-like" evidence="1">
    <location>
        <begin position="4"/>
        <end position="164"/>
    </location>
</feature>
<dbReference type="AlphaFoldDB" id="A0A933I8J5"/>
<protein>
    <submittedName>
        <fullName evidence="2">Glycosyltransferase family 2 protein</fullName>
    </submittedName>
</protein>
<dbReference type="Proteomes" id="UP000736328">
    <property type="component" value="Unassembled WGS sequence"/>
</dbReference>
<gene>
    <name evidence="2" type="ORF">HY768_00250</name>
</gene>
<reference evidence="2" key="1">
    <citation type="submission" date="2020-07" db="EMBL/GenBank/DDBJ databases">
        <title>Huge and variable diversity of episymbiotic CPR bacteria and DPANN archaea in groundwater ecosystems.</title>
        <authorList>
            <person name="He C.Y."/>
            <person name="Keren R."/>
            <person name="Whittaker M."/>
            <person name="Farag I.F."/>
            <person name="Doudna J."/>
            <person name="Cate J.H.D."/>
            <person name="Banfield J.F."/>
        </authorList>
    </citation>
    <scope>NUCLEOTIDE SEQUENCE</scope>
    <source>
        <strain evidence="2">NC_groundwater_1520_Pr4_B-0.1um_53_5</strain>
    </source>
</reference>